<keyword evidence="1" id="KW-1015">Disulfide bond</keyword>
<accession>A0A7L2X9P9</accession>
<evidence type="ECO:0000313" key="4">
    <source>
        <dbReference type="Proteomes" id="UP000545329"/>
    </source>
</evidence>
<dbReference type="PANTHER" id="PTHR47130:SF5">
    <property type="entry name" value="ZP DOMAIN-CONTAINING PROTEIN"/>
    <property type="match status" value="1"/>
</dbReference>
<dbReference type="AlphaFoldDB" id="A0A7L2X9P9"/>
<organism evidence="3 4">
    <name type="scientific">Erpornis zantholeuca</name>
    <dbReference type="NCBI Taxonomy" id="1112836"/>
    <lineage>
        <taxon>Eukaryota</taxon>
        <taxon>Metazoa</taxon>
        <taxon>Chordata</taxon>
        <taxon>Craniata</taxon>
        <taxon>Vertebrata</taxon>
        <taxon>Euteleostomi</taxon>
        <taxon>Archelosauria</taxon>
        <taxon>Archosauria</taxon>
        <taxon>Dinosauria</taxon>
        <taxon>Saurischia</taxon>
        <taxon>Theropoda</taxon>
        <taxon>Coelurosauria</taxon>
        <taxon>Aves</taxon>
        <taxon>Neognathae</taxon>
        <taxon>Neoaves</taxon>
        <taxon>Telluraves</taxon>
        <taxon>Australaves</taxon>
        <taxon>Passeriformes</taxon>
        <taxon>Sylvioidea</taxon>
        <taxon>Timaliidae</taxon>
        <taxon>Erpornis</taxon>
    </lineage>
</organism>
<dbReference type="InterPro" id="IPR055355">
    <property type="entry name" value="ZP-C"/>
</dbReference>
<dbReference type="PROSITE" id="PS51034">
    <property type="entry name" value="ZP_2"/>
    <property type="match status" value="1"/>
</dbReference>
<dbReference type="Pfam" id="PF00100">
    <property type="entry name" value="Zona_pellucida"/>
    <property type="match status" value="1"/>
</dbReference>
<dbReference type="Gene3D" id="2.60.40.3210">
    <property type="entry name" value="Zona pellucida, ZP-N domain"/>
    <property type="match status" value="1"/>
</dbReference>
<evidence type="ECO:0000313" key="3">
    <source>
        <dbReference type="EMBL" id="NXS79416.1"/>
    </source>
</evidence>
<dbReference type="EMBL" id="VZTN01006367">
    <property type="protein sequence ID" value="NXS79416.1"/>
    <property type="molecule type" value="Genomic_DNA"/>
</dbReference>
<reference evidence="3 4" key="1">
    <citation type="submission" date="2019-09" db="EMBL/GenBank/DDBJ databases">
        <title>Bird 10,000 Genomes (B10K) Project - Family phase.</title>
        <authorList>
            <person name="Zhang G."/>
        </authorList>
    </citation>
    <scope>NUCLEOTIDE SEQUENCE [LARGE SCALE GENOMIC DNA]</scope>
    <source>
        <strain evidence="3">B10K-DU-002-58</strain>
        <tissue evidence="3">Muscle</tissue>
    </source>
</reference>
<feature type="non-terminal residue" evidence="3">
    <location>
        <position position="664"/>
    </location>
</feature>
<dbReference type="PANTHER" id="PTHR47130">
    <property type="entry name" value="SI:DKEY-19B23.11-RELATED"/>
    <property type="match status" value="1"/>
</dbReference>
<sequence length="664" mass="74929">LQVSVKTDVPAVSNDYTVAWMSALPETQNIAYQQWQLMFVSPSGRKRITVSDAVKLGYSFNNTLSRVYLRAPYHSNESDVSVVSGVNMNMVTSTSMYRQRWLLLLIDTTVSCPVDGISFTSTMITWTVPRVIPTLVVQESTFLSKSIIMGVDDQVIVNPEEMNYSLEHNETQIRITIPIGAEGGKLESSISGGVYGAIYSIDLFLEHTWTDAGWQTTKYTVIKSITTPFMPQIPTVINNTVPEERLFNVVFGHFLPDVSLVAITIGNVPFTLREAQHHGFRIYETTFSNGTKAFILEVSFDDPYILKEYVNRNETKYTLLVNYTLSVGPETTLYYHSAEVECVIDDIEIPEAVGDCDEENLYLTLPIFGLHQYWDLYLANKLLNRHLALTNGYLAATNSTHLILQIPLFAGGVIYEEVSFQKIKARFDVVLRKVRTMETLQMFSISCSFNSSAFIICHPNGTIMVSAQMKTVPAIDMSKTKLRDSSCKPKEYDKAHAFFKFHVTTCGTSARFEGDHIIYENEISYEKETLPGQSVPTITRDPDYRVTVLCYYQAKETLVLSAFSSDPATSPPFGSGTMVPRSNTASYRRARRALNVDSRVSKDESFMEFYEPGMAILKRPMEPVFLEVELKDESPSVELYLKNCWVARSPDFDSTPRWNITVDG</sequence>
<dbReference type="Pfam" id="PF26562">
    <property type="entry name" value="Ig-like"/>
    <property type="match status" value="1"/>
</dbReference>
<dbReference type="Pfam" id="PF23344">
    <property type="entry name" value="ZP-N"/>
    <property type="match status" value="1"/>
</dbReference>
<feature type="non-terminal residue" evidence="3">
    <location>
        <position position="1"/>
    </location>
</feature>
<gene>
    <name evidence="3" type="primary">Zp2_0</name>
    <name evidence="3" type="ORF">ERPZAN_R04253</name>
</gene>
<dbReference type="InterPro" id="IPR042235">
    <property type="entry name" value="ZP-C_dom"/>
</dbReference>
<dbReference type="InterPro" id="IPR001507">
    <property type="entry name" value="ZP_dom"/>
</dbReference>
<dbReference type="Proteomes" id="UP000545329">
    <property type="component" value="Unassembled WGS sequence"/>
</dbReference>
<dbReference type="OrthoDB" id="8945590at2759"/>
<dbReference type="Gene3D" id="2.60.40.4100">
    <property type="entry name" value="Zona pellucida, ZP-C domain"/>
    <property type="match status" value="1"/>
</dbReference>
<evidence type="ECO:0000259" key="2">
    <source>
        <dbReference type="PROSITE" id="PS51034"/>
    </source>
</evidence>
<dbReference type="InterPro" id="IPR055356">
    <property type="entry name" value="ZP-N"/>
</dbReference>
<name>A0A7L2X9P9_9PASS</name>
<dbReference type="InterPro" id="IPR058876">
    <property type="entry name" value="Ig-like_ZP"/>
</dbReference>
<dbReference type="SMART" id="SM00241">
    <property type="entry name" value="ZP"/>
    <property type="match status" value="1"/>
</dbReference>
<protein>
    <submittedName>
        <fullName evidence="3">ZP2 protein</fullName>
    </submittedName>
</protein>
<evidence type="ECO:0000256" key="1">
    <source>
        <dbReference type="ARBA" id="ARBA00023157"/>
    </source>
</evidence>
<feature type="domain" description="ZP" evidence="2">
    <location>
        <begin position="456"/>
        <end position="664"/>
    </location>
</feature>
<proteinExistence type="predicted"/>
<keyword evidence="4" id="KW-1185">Reference proteome</keyword>
<comment type="caution">
    <text evidence="3">The sequence shown here is derived from an EMBL/GenBank/DDBJ whole genome shotgun (WGS) entry which is preliminary data.</text>
</comment>